<dbReference type="EMBL" id="BSPC01000023">
    <property type="protein sequence ID" value="GLS19469.1"/>
    <property type="molecule type" value="Genomic_DNA"/>
</dbReference>
<evidence type="ECO:0000313" key="1">
    <source>
        <dbReference type="EMBL" id="GLS19469.1"/>
    </source>
</evidence>
<sequence>MKTLRESFDNSKYLSVKQDSYFDAYDKVLNRFVGKPVTVVEVGVLNGGSLFMWRDYFGENANIIGVEFNPSAKKWEEHGFRIFTGDQASEEFWDNFFKEVGPVDILIDDGGHTNHQQIVTVQKAVHHIRDGGLLIVEDTHASYMKSFGNPSPYSFIAFAKSIIDRIHGRYTGNTRGTKPPARQIHSVEFFESMTVFSIDRRKTKMSEIVRNGGISSNAVDYRFKKNAAERLSEKVESSKGLVRNIYKKLLKREMRRQNSSLKKYFTNIDV</sequence>
<dbReference type="RefSeq" id="WP_284312410.1">
    <property type="nucleotide sequence ID" value="NZ_BSPC01000023.1"/>
</dbReference>
<dbReference type="InterPro" id="IPR029063">
    <property type="entry name" value="SAM-dependent_MTases_sf"/>
</dbReference>
<evidence type="ECO:0008006" key="3">
    <source>
        <dbReference type="Google" id="ProtNLM"/>
    </source>
</evidence>
<proteinExistence type="predicted"/>
<dbReference type="Proteomes" id="UP001156882">
    <property type="component" value="Unassembled WGS sequence"/>
</dbReference>
<reference evidence="2" key="1">
    <citation type="journal article" date="2019" name="Int. J. Syst. Evol. Microbiol.">
        <title>The Global Catalogue of Microorganisms (GCM) 10K type strain sequencing project: providing services to taxonomists for standard genome sequencing and annotation.</title>
        <authorList>
            <consortium name="The Broad Institute Genomics Platform"/>
            <consortium name="The Broad Institute Genome Sequencing Center for Infectious Disease"/>
            <person name="Wu L."/>
            <person name="Ma J."/>
        </authorList>
    </citation>
    <scope>NUCLEOTIDE SEQUENCE [LARGE SCALE GENOMIC DNA]</scope>
    <source>
        <strain evidence="2">NBRC 101365</strain>
    </source>
</reference>
<dbReference type="SUPFAM" id="SSF53335">
    <property type="entry name" value="S-adenosyl-L-methionine-dependent methyltransferases"/>
    <property type="match status" value="1"/>
</dbReference>
<dbReference type="Gene3D" id="3.40.50.150">
    <property type="entry name" value="Vaccinia Virus protein VP39"/>
    <property type="match status" value="1"/>
</dbReference>
<name>A0ABQ6CL65_9HYPH</name>
<protein>
    <recommendedName>
        <fullName evidence="3">Methyltransferase domain-containing protein</fullName>
    </recommendedName>
</protein>
<evidence type="ECO:0000313" key="2">
    <source>
        <dbReference type="Proteomes" id="UP001156882"/>
    </source>
</evidence>
<keyword evidence="2" id="KW-1185">Reference proteome</keyword>
<organism evidence="1 2">
    <name type="scientific">Labrys miyagiensis</name>
    <dbReference type="NCBI Taxonomy" id="346912"/>
    <lineage>
        <taxon>Bacteria</taxon>
        <taxon>Pseudomonadati</taxon>
        <taxon>Pseudomonadota</taxon>
        <taxon>Alphaproteobacteria</taxon>
        <taxon>Hyphomicrobiales</taxon>
        <taxon>Xanthobacteraceae</taxon>
        <taxon>Labrys</taxon>
    </lineage>
</organism>
<gene>
    <name evidence="1" type="ORF">GCM10007874_24860</name>
</gene>
<accession>A0ABQ6CL65</accession>
<dbReference type="Pfam" id="PF13578">
    <property type="entry name" value="Methyltransf_24"/>
    <property type="match status" value="1"/>
</dbReference>
<comment type="caution">
    <text evidence="1">The sequence shown here is derived from an EMBL/GenBank/DDBJ whole genome shotgun (WGS) entry which is preliminary data.</text>
</comment>